<feature type="transmembrane region" description="Helical" evidence="7">
    <location>
        <begin position="62"/>
        <end position="88"/>
    </location>
</feature>
<keyword evidence="10" id="KW-1185">Reference proteome</keyword>
<feature type="transmembrane region" description="Helical" evidence="7">
    <location>
        <begin position="12"/>
        <end position="32"/>
    </location>
</feature>
<feature type="domain" description="ABC transmembrane type-1" evidence="8">
    <location>
        <begin position="60"/>
        <end position="244"/>
    </location>
</feature>
<keyword evidence="6 7" id="KW-0472">Membrane</keyword>
<evidence type="ECO:0000313" key="10">
    <source>
        <dbReference type="Proteomes" id="UP001595799"/>
    </source>
</evidence>
<evidence type="ECO:0000256" key="3">
    <source>
        <dbReference type="ARBA" id="ARBA00022475"/>
    </source>
</evidence>
<keyword evidence="2 7" id="KW-0813">Transport</keyword>
<evidence type="ECO:0000313" key="9">
    <source>
        <dbReference type="EMBL" id="MFC4350258.1"/>
    </source>
</evidence>
<name>A0ABV8UG51_9PROT</name>
<evidence type="ECO:0000256" key="1">
    <source>
        <dbReference type="ARBA" id="ARBA00004651"/>
    </source>
</evidence>
<organism evidence="9 10">
    <name type="scientific">Fodinicurvata halophila</name>
    <dbReference type="NCBI Taxonomy" id="1419723"/>
    <lineage>
        <taxon>Bacteria</taxon>
        <taxon>Pseudomonadati</taxon>
        <taxon>Pseudomonadota</taxon>
        <taxon>Alphaproteobacteria</taxon>
        <taxon>Rhodospirillales</taxon>
        <taxon>Rhodovibrionaceae</taxon>
        <taxon>Fodinicurvata</taxon>
    </lineage>
</organism>
<evidence type="ECO:0000256" key="6">
    <source>
        <dbReference type="ARBA" id="ARBA00023136"/>
    </source>
</evidence>
<keyword evidence="5 7" id="KW-1133">Transmembrane helix</keyword>
<gene>
    <name evidence="9" type="ORF">ACFOW6_01750</name>
</gene>
<proteinExistence type="inferred from homology"/>
<accession>A0ABV8UG51</accession>
<dbReference type="Proteomes" id="UP001595799">
    <property type="component" value="Unassembled WGS sequence"/>
</dbReference>
<protein>
    <submittedName>
        <fullName evidence="9">ABC transporter permease</fullName>
    </submittedName>
</protein>
<comment type="caution">
    <text evidence="9">The sequence shown here is derived from an EMBL/GenBank/DDBJ whole genome shotgun (WGS) entry which is preliminary data.</text>
</comment>
<feature type="transmembrane region" description="Helical" evidence="7">
    <location>
        <begin position="178"/>
        <end position="202"/>
    </location>
</feature>
<comment type="similarity">
    <text evidence="7">Belongs to the binding-protein-dependent transport system permease family.</text>
</comment>
<dbReference type="InterPro" id="IPR000515">
    <property type="entry name" value="MetI-like"/>
</dbReference>
<dbReference type="CDD" id="cd06261">
    <property type="entry name" value="TM_PBP2"/>
    <property type="match status" value="1"/>
</dbReference>
<dbReference type="SUPFAM" id="SSF161098">
    <property type="entry name" value="MetI-like"/>
    <property type="match status" value="1"/>
</dbReference>
<evidence type="ECO:0000256" key="2">
    <source>
        <dbReference type="ARBA" id="ARBA00022448"/>
    </source>
</evidence>
<evidence type="ECO:0000256" key="5">
    <source>
        <dbReference type="ARBA" id="ARBA00022989"/>
    </source>
</evidence>
<reference evidence="10" key="1">
    <citation type="journal article" date="2019" name="Int. J. Syst. Evol. Microbiol.">
        <title>The Global Catalogue of Microorganisms (GCM) 10K type strain sequencing project: providing services to taxonomists for standard genome sequencing and annotation.</title>
        <authorList>
            <consortium name="The Broad Institute Genomics Platform"/>
            <consortium name="The Broad Institute Genome Sequencing Center for Infectious Disease"/>
            <person name="Wu L."/>
            <person name="Ma J."/>
        </authorList>
    </citation>
    <scope>NUCLEOTIDE SEQUENCE [LARGE SCALE GENOMIC DNA]</scope>
    <source>
        <strain evidence="10">CECT 8472</strain>
    </source>
</reference>
<evidence type="ECO:0000256" key="7">
    <source>
        <dbReference type="RuleBase" id="RU363032"/>
    </source>
</evidence>
<evidence type="ECO:0000259" key="8">
    <source>
        <dbReference type="PROSITE" id="PS50928"/>
    </source>
</evidence>
<keyword evidence="4 7" id="KW-0812">Transmembrane</keyword>
<dbReference type="PANTHER" id="PTHR30151:SF20">
    <property type="entry name" value="ABC TRANSPORTER PERMEASE PROTEIN HI_0355-RELATED"/>
    <property type="match status" value="1"/>
</dbReference>
<dbReference type="EMBL" id="JBHSCW010000001">
    <property type="protein sequence ID" value="MFC4350258.1"/>
    <property type="molecule type" value="Genomic_DNA"/>
</dbReference>
<dbReference type="Pfam" id="PF00528">
    <property type="entry name" value="BPD_transp_1"/>
    <property type="match status" value="1"/>
</dbReference>
<evidence type="ECO:0000256" key="4">
    <source>
        <dbReference type="ARBA" id="ARBA00022692"/>
    </source>
</evidence>
<keyword evidence="3" id="KW-1003">Cell membrane</keyword>
<dbReference type="PROSITE" id="PS50928">
    <property type="entry name" value="ABC_TM1"/>
    <property type="match status" value="1"/>
</dbReference>
<dbReference type="PANTHER" id="PTHR30151">
    <property type="entry name" value="ALKANE SULFONATE ABC TRANSPORTER-RELATED, MEMBRANE SUBUNIT"/>
    <property type="match status" value="1"/>
</dbReference>
<feature type="transmembrane region" description="Helical" evidence="7">
    <location>
        <begin position="95"/>
        <end position="120"/>
    </location>
</feature>
<feature type="transmembrane region" description="Helical" evidence="7">
    <location>
        <begin position="126"/>
        <end position="145"/>
    </location>
</feature>
<dbReference type="RefSeq" id="WP_382420524.1">
    <property type="nucleotide sequence ID" value="NZ_JBHSCW010000001.1"/>
</dbReference>
<dbReference type="InterPro" id="IPR035906">
    <property type="entry name" value="MetI-like_sf"/>
</dbReference>
<feature type="transmembrane region" description="Helical" evidence="7">
    <location>
        <begin position="222"/>
        <end position="240"/>
    </location>
</feature>
<dbReference type="Gene3D" id="1.10.3720.10">
    <property type="entry name" value="MetI-like"/>
    <property type="match status" value="1"/>
</dbReference>
<comment type="subcellular location">
    <subcellularLocation>
        <location evidence="1 7">Cell membrane</location>
        <topology evidence="1 7">Multi-pass membrane protein</topology>
    </subcellularLocation>
</comment>
<sequence>MIQAFRRSERVLSILLVLVGAIAVWEVCVWIFQPRIFILPPPSIILVNFLEAPGYFIENTGYTLLVTVTGFVVAVLAGVLCAIGIVYSKFLDRTLYTLLVALNSVPKVALAPLFVLWMGTGSEPKIAIAIAIAIFPIVIDAVLGLRSVDPDMINLAKASRASNTDILMKIRFPNALPSIFAGMKVAISFALIGAIVGEFVAGEAGLGHVILQSQGMFNTPRVFVALVILGIVGTILFYLVDLMERLLLPWHVSQRGEKKAAPQPGA</sequence>